<name>A0A816ZDT9_9BILA</name>
<evidence type="ECO:0000259" key="5">
    <source>
        <dbReference type="Pfam" id="PF23071"/>
    </source>
</evidence>
<dbReference type="Proteomes" id="UP000663856">
    <property type="component" value="Unassembled WGS sequence"/>
</dbReference>
<dbReference type="AlphaFoldDB" id="A0A816ZDT9"/>
<feature type="domain" description="DUF7043" evidence="4">
    <location>
        <begin position="258"/>
        <end position="348"/>
    </location>
</feature>
<dbReference type="InterPro" id="IPR055470">
    <property type="entry name" value="DUF7042"/>
</dbReference>
<proteinExistence type="predicted"/>
<dbReference type="InterPro" id="IPR055471">
    <property type="entry name" value="DUF7043"/>
</dbReference>
<accession>A0A816ZDT9</accession>
<evidence type="ECO:0000313" key="7">
    <source>
        <dbReference type="Proteomes" id="UP000663856"/>
    </source>
</evidence>
<feature type="domain" description="DUF7042" evidence="3">
    <location>
        <begin position="120"/>
        <end position="246"/>
    </location>
</feature>
<evidence type="ECO:0000256" key="1">
    <source>
        <dbReference type="SAM" id="MobiDB-lite"/>
    </source>
</evidence>
<evidence type="ECO:0000259" key="3">
    <source>
        <dbReference type="Pfam" id="PF23069"/>
    </source>
</evidence>
<reference evidence="6" key="1">
    <citation type="submission" date="2021-02" db="EMBL/GenBank/DDBJ databases">
        <authorList>
            <person name="Nowell W R."/>
        </authorList>
    </citation>
    <scope>NUCLEOTIDE SEQUENCE</scope>
</reference>
<evidence type="ECO:0000256" key="2">
    <source>
        <dbReference type="SAM" id="SignalP"/>
    </source>
</evidence>
<feature type="domain" description="DUF7044" evidence="5">
    <location>
        <begin position="15"/>
        <end position="99"/>
    </location>
</feature>
<evidence type="ECO:0000313" key="6">
    <source>
        <dbReference type="EMBL" id="CAF2205613.1"/>
    </source>
</evidence>
<protein>
    <submittedName>
        <fullName evidence="6">Uncharacterized protein</fullName>
    </submittedName>
</protein>
<organism evidence="6 7">
    <name type="scientific">Rotaria magnacalcarata</name>
    <dbReference type="NCBI Taxonomy" id="392030"/>
    <lineage>
        <taxon>Eukaryota</taxon>
        <taxon>Metazoa</taxon>
        <taxon>Spiralia</taxon>
        <taxon>Gnathifera</taxon>
        <taxon>Rotifera</taxon>
        <taxon>Eurotatoria</taxon>
        <taxon>Bdelloidea</taxon>
        <taxon>Philodinida</taxon>
        <taxon>Philodinidae</taxon>
        <taxon>Rotaria</taxon>
    </lineage>
</organism>
<dbReference type="PANTHER" id="PTHR22255:SF9">
    <property type="entry name" value="LP06548P"/>
    <property type="match status" value="1"/>
</dbReference>
<dbReference type="Pfam" id="PF23071">
    <property type="entry name" value="DUF7044"/>
    <property type="match status" value="1"/>
</dbReference>
<feature type="region of interest" description="Disordered" evidence="1">
    <location>
        <begin position="515"/>
        <end position="544"/>
    </location>
</feature>
<dbReference type="Pfam" id="PF23069">
    <property type="entry name" value="DUF7042"/>
    <property type="match status" value="1"/>
</dbReference>
<feature type="chain" id="PRO_5032602689" evidence="2">
    <location>
        <begin position="23"/>
        <end position="589"/>
    </location>
</feature>
<dbReference type="EMBL" id="CAJNRF010016502">
    <property type="protein sequence ID" value="CAF2205613.1"/>
    <property type="molecule type" value="Genomic_DNA"/>
</dbReference>
<sequence length="589" mass="67954">MGFTVLFLSLACSLCNMPTAWRGLWYQHGMNSLLEITVDHIQTKGDCLELLPAQQYYLFTDRKARCTRCLLFIERDTNLLQYRESECNEADDLSNISVCQNMIAPDAPLYTLHRNNSTAQICPIQPPFSLLKLIKDGSDCYQSLSSSYIGECINDYQFRLHLSSCSSYPTFDRHLQCVATWIEGFHTYFVTRILSKIYNPNDNPYACFYYVTKDKDISSSFSLNMATDGSCRDLNSRHMATVMTLSSNNRHIGNESNVSCIFPDEFQQIEWYSLNRTMRMFIRNTDIELVHSQQTEYNQRFHCVQSFNSTDSLIRIFMNCDVQEKCLRINQRTNNVLEFNINNCNNNEDSKILTFVKKSNYLSQCPTSIGHLSFESNLNHHRPFLLRKQSFHLSVGCDNREKLITYQVEKDLEYRSPIQTDTCIASWESDDLSTIYLIAQSNYTNTSYCLRFQMSDSIIIQNNSHACSFNIDEDTISISIYSAKLTVIMASCKQTNKIVTQGKYFIKSALSKRSPSSLENDESRDESCQQKNTRQSGKRDERQKAIKPNAFLSFRITSQQIIDHANEIQKHIIESNPLLSKASTMIKRG</sequence>
<dbReference type="InterPro" id="IPR055472">
    <property type="entry name" value="DUF7044"/>
</dbReference>
<feature type="signal peptide" evidence="2">
    <location>
        <begin position="1"/>
        <end position="22"/>
    </location>
</feature>
<keyword evidence="2" id="KW-0732">Signal</keyword>
<gene>
    <name evidence="6" type="ORF">WKI299_LOCUS34732</name>
</gene>
<comment type="caution">
    <text evidence="6">The sequence shown here is derived from an EMBL/GenBank/DDBJ whole genome shotgun (WGS) entry which is preliminary data.</text>
</comment>
<evidence type="ECO:0000259" key="4">
    <source>
        <dbReference type="Pfam" id="PF23070"/>
    </source>
</evidence>
<dbReference type="PANTHER" id="PTHR22255">
    <property type="entry name" value="LP06548P"/>
    <property type="match status" value="1"/>
</dbReference>
<dbReference type="Pfam" id="PF23070">
    <property type="entry name" value="DUF7043"/>
    <property type="match status" value="1"/>
</dbReference>